<organism evidence="1 2">
    <name type="scientific">Phocaeicola plebeius</name>
    <dbReference type="NCBI Taxonomy" id="310297"/>
    <lineage>
        <taxon>Bacteria</taxon>
        <taxon>Pseudomonadati</taxon>
        <taxon>Bacteroidota</taxon>
        <taxon>Bacteroidia</taxon>
        <taxon>Bacteroidales</taxon>
        <taxon>Bacteroidaceae</taxon>
        <taxon>Phocaeicola</taxon>
    </lineage>
</organism>
<dbReference type="RefSeq" id="WP_118441563.1">
    <property type="nucleotide sequence ID" value="NZ_QROD01000012.1"/>
</dbReference>
<evidence type="ECO:0000313" key="2">
    <source>
        <dbReference type="Proteomes" id="UP000284916"/>
    </source>
</evidence>
<dbReference type="Proteomes" id="UP000284916">
    <property type="component" value="Unassembled WGS sequence"/>
</dbReference>
<evidence type="ECO:0000313" key="1">
    <source>
        <dbReference type="EMBL" id="RHL15688.1"/>
    </source>
</evidence>
<sequence>MKPFDKLEENYFPKGIELLEYMESLAVQYVPDIDIDPSTGEKYICGTTALPIFIRRFNQNKLYGNFTYEDYIANENIQKTLKGLGIDIDKFWFLLLFIFDYTCGTCLNGIKATGVGIEQLTKFAKAIADNHKDINQFGVSFKKPITISVKVEGKHQIIIDNANAIGYLATVIANNLKEIEEHPWMQSQQVRMNTPAEEKESIHIYLFYKMFNDFFNLPPYDKQFNVRQKKGSITSLSKTLLISRLIHFTKLKSKKSKKSKSSPNDTTSKRDKFASDEFTLKGYIKQYKDKKIDTINSIYF</sequence>
<dbReference type="AlphaFoldDB" id="A0A415J645"/>
<name>A0A415J645_9BACT</name>
<reference evidence="1 2" key="1">
    <citation type="submission" date="2018-08" db="EMBL/GenBank/DDBJ databases">
        <title>A genome reference for cultivated species of the human gut microbiota.</title>
        <authorList>
            <person name="Zou Y."/>
            <person name="Xue W."/>
            <person name="Luo G."/>
        </authorList>
    </citation>
    <scope>NUCLEOTIDE SEQUENCE [LARGE SCALE GENOMIC DNA]</scope>
    <source>
        <strain evidence="1 2">AF39-11</strain>
    </source>
</reference>
<proteinExistence type="predicted"/>
<comment type="caution">
    <text evidence="1">The sequence shown here is derived from an EMBL/GenBank/DDBJ whole genome shotgun (WGS) entry which is preliminary data.</text>
</comment>
<protein>
    <submittedName>
        <fullName evidence="1">Uncharacterized protein</fullName>
    </submittedName>
</protein>
<accession>A0A415J645</accession>
<dbReference type="EMBL" id="QROI01000009">
    <property type="protein sequence ID" value="RHL15688.1"/>
    <property type="molecule type" value="Genomic_DNA"/>
</dbReference>
<gene>
    <name evidence="1" type="ORF">DW035_06855</name>
</gene>